<name>A0A4D7C8Z0_9SPHN</name>
<keyword evidence="3" id="KW-1185">Reference proteome</keyword>
<evidence type="ECO:0000256" key="1">
    <source>
        <dbReference type="SAM" id="Phobius"/>
    </source>
</evidence>
<feature type="transmembrane region" description="Helical" evidence="1">
    <location>
        <begin position="6"/>
        <end position="28"/>
    </location>
</feature>
<dbReference type="KEGG" id="hgn:E6W36_05650"/>
<keyword evidence="1" id="KW-1133">Transmembrane helix</keyword>
<dbReference type="InterPro" id="IPR029468">
    <property type="entry name" value="O-ag_pol_Wzy"/>
</dbReference>
<evidence type="ECO:0000313" key="2">
    <source>
        <dbReference type="EMBL" id="QCI79227.1"/>
    </source>
</evidence>
<proteinExistence type="predicted"/>
<evidence type="ECO:0000313" key="3">
    <source>
        <dbReference type="Proteomes" id="UP000298714"/>
    </source>
</evidence>
<protein>
    <submittedName>
        <fullName evidence="2">O-antigen polysaccharide polymerase Wzy</fullName>
    </submittedName>
</protein>
<dbReference type="Pfam" id="PF14296">
    <property type="entry name" value="O-ag_pol_Wzy"/>
    <property type="match status" value="1"/>
</dbReference>
<dbReference type="AlphaFoldDB" id="A0A4D7C8Z0"/>
<keyword evidence="1" id="KW-0812">Transmembrane</keyword>
<organism evidence="2 3">
    <name type="scientific">Hankyongella ginsenosidimutans</name>
    <dbReference type="NCBI Taxonomy" id="1763828"/>
    <lineage>
        <taxon>Bacteria</taxon>
        <taxon>Pseudomonadati</taxon>
        <taxon>Pseudomonadota</taxon>
        <taxon>Alphaproteobacteria</taxon>
        <taxon>Sphingomonadales</taxon>
        <taxon>Sphingomonadaceae</taxon>
        <taxon>Hankyongella</taxon>
    </lineage>
</organism>
<keyword evidence="1" id="KW-0472">Membrane</keyword>
<dbReference type="RefSeq" id="WP_222874055.1">
    <property type="nucleotide sequence ID" value="NZ_CP039704.1"/>
</dbReference>
<reference evidence="3" key="1">
    <citation type="submission" date="2019-04" db="EMBL/GenBank/DDBJ databases">
        <title>Complete genome sequence of Sphingomonas sp. W1-2-3.</title>
        <authorList>
            <person name="Im W.T."/>
        </authorList>
    </citation>
    <scope>NUCLEOTIDE SEQUENCE [LARGE SCALE GENOMIC DNA]</scope>
    <source>
        <strain evidence="3">W1-2-3</strain>
    </source>
</reference>
<dbReference type="Proteomes" id="UP000298714">
    <property type="component" value="Chromosome"/>
</dbReference>
<gene>
    <name evidence="2" type="ORF">E6W36_05650</name>
</gene>
<dbReference type="EMBL" id="CP039704">
    <property type="protein sequence ID" value="QCI79227.1"/>
    <property type="molecule type" value="Genomic_DNA"/>
</dbReference>
<feature type="transmembrane region" description="Helical" evidence="1">
    <location>
        <begin position="40"/>
        <end position="60"/>
    </location>
</feature>
<sequence>MGEGYINYGPVGVFIFPFLFGLLLRLIYEKSKSQKGYMAVLIYLMANLIGIIRSFGGIIVL</sequence>
<accession>A0A4D7C8Z0</accession>